<dbReference type="EMBL" id="MU001643">
    <property type="protein sequence ID" value="KAF2478705.1"/>
    <property type="molecule type" value="Genomic_DNA"/>
</dbReference>
<name>A0A6A6PFI1_9PEZI</name>
<accession>A0A6A6PFI1</accession>
<dbReference type="AlphaFoldDB" id="A0A6A6PFI1"/>
<evidence type="ECO:0008006" key="3">
    <source>
        <dbReference type="Google" id="ProtNLM"/>
    </source>
</evidence>
<evidence type="ECO:0000313" key="1">
    <source>
        <dbReference type="EMBL" id="KAF2478705.1"/>
    </source>
</evidence>
<dbReference type="OrthoDB" id="4413570at2759"/>
<reference evidence="1" key="1">
    <citation type="journal article" date="2020" name="Stud. Mycol.">
        <title>101 Dothideomycetes genomes: a test case for predicting lifestyles and emergence of pathogens.</title>
        <authorList>
            <person name="Haridas S."/>
            <person name="Albert R."/>
            <person name="Binder M."/>
            <person name="Bloem J."/>
            <person name="Labutti K."/>
            <person name="Salamov A."/>
            <person name="Andreopoulos B."/>
            <person name="Baker S."/>
            <person name="Barry K."/>
            <person name="Bills G."/>
            <person name="Bluhm B."/>
            <person name="Cannon C."/>
            <person name="Castanera R."/>
            <person name="Culley D."/>
            <person name="Daum C."/>
            <person name="Ezra D."/>
            <person name="Gonzalez J."/>
            <person name="Henrissat B."/>
            <person name="Kuo A."/>
            <person name="Liang C."/>
            <person name="Lipzen A."/>
            <person name="Lutzoni F."/>
            <person name="Magnuson J."/>
            <person name="Mondo S."/>
            <person name="Nolan M."/>
            <person name="Ohm R."/>
            <person name="Pangilinan J."/>
            <person name="Park H.-J."/>
            <person name="Ramirez L."/>
            <person name="Alfaro M."/>
            <person name="Sun H."/>
            <person name="Tritt A."/>
            <person name="Yoshinaga Y."/>
            <person name="Zwiers L.-H."/>
            <person name="Turgeon B."/>
            <person name="Goodwin S."/>
            <person name="Spatafora J."/>
            <person name="Crous P."/>
            <person name="Grigoriev I."/>
        </authorList>
    </citation>
    <scope>NUCLEOTIDE SEQUENCE</scope>
    <source>
        <strain evidence="1">CBS 113389</strain>
    </source>
</reference>
<gene>
    <name evidence="1" type="ORF">BDY17DRAFT_305669</name>
</gene>
<proteinExistence type="predicted"/>
<sequence length="207" mass="23718">MSPSSEASILFTLPLEIRQQIYTNIYPNRVEPLIILRNDTYISQPLHRWFDHAGPSILRTSRALYREALPFLYARAHFRIQIYVGDGWPKYQFAGPVDCTNKLLRSIQHVEITLHLSADWHVDIALKRLRLLAAALRENGRDGEGAALKTWKVTFKAVTSYQMAVTRELVASRIADVLKQLDEEGRNEVSNQLFREMLAEGQIVSVT</sequence>
<organism evidence="1 2">
    <name type="scientific">Neohortaea acidophila</name>
    <dbReference type="NCBI Taxonomy" id="245834"/>
    <lineage>
        <taxon>Eukaryota</taxon>
        <taxon>Fungi</taxon>
        <taxon>Dikarya</taxon>
        <taxon>Ascomycota</taxon>
        <taxon>Pezizomycotina</taxon>
        <taxon>Dothideomycetes</taxon>
        <taxon>Dothideomycetidae</taxon>
        <taxon>Mycosphaerellales</taxon>
        <taxon>Teratosphaeriaceae</taxon>
        <taxon>Neohortaea</taxon>
    </lineage>
</organism>
<dbReference type="Proteomes" id="UP000799767">
    <property type="component" value="Unassembled WGS sequence"/>
</dbReference>
<keyword evidence="2" id="KW-1185">Reference proteome</keyword>
<dbReference type="RefSeq" id="XP_033585275.1">
    <property type="nucleotide sequence ID" value="XM_033734900.1"/>
</dbReference>
<protein>
    <recommendedName>
        <fullName evidence="3">F-box domain-containing protein</fullName>
    </recommendedName>
</protein>
<dbReference type="GeneID" id="54475902"/>
<evidence type="ECO:0000313" key="2">
    <source>
        <dbReference type="Proteomes" id="UP000799767"/>
    </source>
</evidence>